<comment type="caution">
    <text evidence="10">The sequence shown here is derived from an EMBL/GenBank/DDBJ whole genome shotgun (WGS) entry which is preliminary data.</text>
</comment>
<name>A0A8S4BBT9_9TELE</name>
<keyword evidence="11" id="KW-1185">Reference proteome</keyword>
<evidence type="ECO:0000313" key="11">
    <source>
        <dbReference type="Proteomes" id="UP000677803"/>
    </source>
</evidence>
<keyword evidence="7" id="KW-0325">Glycoprotein</keyword>
<evidence type="ECO:0000256" key="1">
    <source>
        <dbReference type="ARBA" id="ARBA00004236"/>
    </source>
</evidence>
<evidence type="ECO:0000256" key="6">
    <source>
        <dbReference type="ARBA" id="ARBA00023157"/>
    </source>
</evidence>
<keyword evidence="3 8" id="KW-0732">Signal</keyword>
<dbReference type="GO" id="GO:0005886">
    <property type="term" value="C:plasma membrane"/>
    <property type="evidence" value="ECO:0007669"/>
    <property type="project" value="UniProtKB-SubCell"/>
</dbReference>
<dbReference type="InterPro" id="IPR013783">
    <property type="entry name" value="Ig-like_fold"/>
</dbReference>
<dbReference type="PANTHER" id="PTHR19433">
    <property type="entry name" value="T-CELL RECEPTOR ALPHA CHAIN V REGION-RELATED"/>
    <property type="match status" value="1"/>
</dbReference>
<gene>
    <name evidence="10" type="ORF">MMEN_LOCUS13766</name>
</gene>
<dbReference type="InterPro" id="IPR007110">
    <property type="entry name" value="Ig-like_dom"/>
</dbReference>
<dbReference type="AlphaFoldDB" id="A0A8S4BBT9"/>
<feature type="non-terminal residue" evidence="10">
    <location>
        <position position="1"/>
    </location>
</feature>
<dbReference type="SMART" id="SM00408">
    <property type="entry name" value="IGc2"/>
    <property type="match status" value="2"/>
</dbReference>
<organism evidence="10 11">
    <name type="scientific">Menidia menidia</name>
    <name type="common">Atlantic silverside</name>
    <dbReference type="NCBI Taxonomy" id="238744"/>
    <lineage>
        <taxon>Eukaryota</taxon>
        <taxon>Metazoa</taxon>
        <taxon>Chordata</taxon>
        <taxon>Craniata</taxon>
        <taxon>Vertebrata</taxon>
        <taxon>Euteleostomi</taxon>
        <taxon>Actinopterygii</taxon>
        <taxon>Neopterygii</taxon>
        <taxon>Teleostei</taxon>
        <taxon>Neoteleostei</taxon>
        <taxon>Acanthomorphata</taxon>
        <taxon>Ovalentaria</taxon>
        <taxon>Atherinomorphae</taxon>
        <taxon>Atheriniformes</taxon>
        <taxon>Atherinopsidae</taxon>
        <taxon>Menidiinae</taxon>
        <taxon>Menidia</taxon>
    </lineage>
</organism>
<dbReference type="PANTHER" id="PTHR19433:SF111">
    <property type="entry name" value="T CELL RECEPTOR ALPHA VARIABLE 4"/>
    <property type="match status" value="1"/>
</dbReference>
<dbReference type="PROSITE" id="PS50835">
    <property type="entry name" value="IG_LIKE"/>
    <property type="match status" value="2"/>
</dbReference>
<dbReference type="Gene3D" id="2.60.40.10">
    <property type="entry name" value="Immunoglobulins"/>
    <property type="match status" value="3"/>
</dbReference>
<dbReference type="CDD" id="cd00099">
    <property type="entry name" value="IgV"/>
    <property type="match status" value="2"/>
</dbReference>
<dbReference type="SMART" id="SM00406">
    <property type="entry name" value="IGv"/>
    <property type="match status" value="2"/>
</dbReference>
<dbReference type="EMBL" id="CAJRST010016668">
    <property type="protein sequence ID" value="CAG5938921.1"/>
    <property type="molecule type" value="Genomic_DNA"/>
</dbReference>
<sequence length="506" mass="57892">MGRLLMIAPVLLVHSIWFCSHKNQQTLVLNSFCWINCLPFPRYKIRLNSSTSSYDLLITNVTDSDECVYYCGTTKKKEGKNRKLTPRDRQLHVIMDGLHITVVILLGFSSSSYGQTFVSEKEVTANPGDNVTLHCDCKLSTGVLTVWFRNCSHENQPTFVLGYDEINFDYLFPSRFDFVKNFSSNSYDLLITNVSHSDEGIYYCGNHQIKVEQKEKITGKNTYTFSNKTTRLTIKPSRLHVDVNKTQQHCDVDHRDVDWKLLFFPCLSVAFVSSLLSSLLKSSSSSYDLLITNVTDSDKSYYYCRTNKKKEGKNGKRDRYSNVTTRLTIRVFSSSYGQTFVSEKEVTANPGDNVTLHCDCKLSTGVLTVWFRNCSHENQPTFVLKKFFHSFKDHFFPSRFDFVKNLSSNSYDLLITNVSHSDEGIYYCGNYQMKVELKEKITGKYTYTFSNKTTRLTISKIRSKLDSAGLQPLLDVTLVFVSSCFCRLGAPLSFSLPALPGNRYLF</sequence>
<comment type="subcellular location">
    <subcellularLocation>
        <location evidence="1">Cell membrane</location>
    </subcellularLocation>
</comment>
<dbReference type="SUPFAM" id="SSF48726">
    <property type="entry name" value="Immunoglobulin"/>
    <property type="match status" value="3"/>
</dbReference>
<proteinExistence type="predicted"/>
<evidence type="ECO:0000313" key="10">
    <source>
        <dbReference type="EMBL" id="CAG5938921.1"/>
    </source>
</evidence>
<accession>A0A8S4BBT9</accession>
<keyword evidence="5" id="KW-0472">Membrane</keyword>
<keyword evidence="4" id="KW-0391">Immunity</keyword>
<feature type="domain" description="Ig-like" evidence="9">
    <location>
        <begin position="337"/>
        <end position="428"/>
    </location>
</feature>
<evidence type="ECO:0000256" key="4">
    <source>
        <dbReference type="ARBA" id="ARBA00022859"/>
    </source>
</evidence>
<evidence type="ECO:0000256" key="5">
    <source>
        <dbReference type="ARBA" id="ARBA00023136"/>
    </source>
</evidence>
<dbReference type="OrthoDB" id="8957731at2759"/>
<protein>
    <submittedName>
        <fullName evidence="10">(Atlantic silverside) hypothetical protein</fullName>
    </submittedName>
</protein>
<dbReference type="GO" id="GO:0002376">
    <property type="term" value="P:immune system process"/>
    <property type="evidence" value="ECO:0007669"/>
    <property type="project" value="UniProtKB-KW"/>
</dbReference>
<dbReference type="InterPro" id="IPR013106">
    <property type="entry name" value="Ig_V-set"/>
</dbReference>
<keyword evidence="2" id="KW-1003">Cell membrane</keyword>
<feature type="chain" id="PRO_5035828580" evidence="8">
    <location>
        <begin position="16"/>
        <end position="506"/>
    </location>
</feature>
<evidence type="ECO:0000256" key="2">
    <source>
        <dbReference type="ARBA" id="ARBA00022475"/>
    </source>
</evidence>
<evidence type="ECO:0000256" key="8">
    <source>
        <dbReference type="SAM" id="SignalP"/>
    </source>
</evidence>
<dbReference type="Proteomes" id="UP000677803">
    <property type="component" value="Unassembled WGS sequence"/>
</dbReference>
<feature type="domain" description="Ig-like" evidence="9">
    <location>
        <begin position="114"/>
        <end position="204"/>
    </location>
</feature>
<dbReference type="InterPro" id="IPR003599">
    <property type="entry name" value="Ig_sub"/>
</dbReference>
<dbReference type="SMART" id="SM00409">
    <property type="entry name" value="IG"/>
    <property type="match status" value="4"/>
</dbReference>
<feature type="signal peptide" evidence="8">
    <location>
        <begin position="1"/>
        <end position="15"/>
    </location>
</feature>
<dbReference type="GO" id="GO:0009617">
    <property type="term" value="P:response to bacterium"/>
    <property type="evidence" value="ECO:0007669"/>
    <property type="project" value="TreeGrafter"/>
</dbReference>
<reference evidence="10" key="1">
    <citation type="submission" date="2021-05" db="EMBL/GenBank/DDBJ databases">
        <authorList>
            <person name="Tigano A."/>
        </authorList>
    </citation>
    <scope>NUCLEOTIDE SEQUENCE</scope>
</reference>
<dbReference type="Pfam" id="PF07686">
    <property type="entry name" value="V-set"/>
    <property type="match status" value="2"/>
</dbReference>
<keyword evidence="6" id="KW-1015">Disulfide bond</keyword>
<evidence type="ECO:0000256" key="3">
    <source>
        <dbReference type="ARBA" id="ARBA00022729"/>
    </source>
</evidence>
<dbReference type="InterPro" id="IPR052051">
    <property type="entry name" value="TCR_complex_component"/>
</dbReference>
<dbReference type="InterPro" id="IPR003598">
    <property type="entry name" value="Ig_sub2"/>
</dbReference>
<evidence type="ECO:0000256" key="7">
    <source>
        <dbReference type="ARBA" id="ARBA00023180"/>
    </source>
</evidence>
<evidence type="ECO:0000259" key="9">
    <source>
        <dbReference type="PROSITE" id="PS50835"/>
    </source>
</evidence>
<dbReference type="InterPro" id="IPR036179">
    <property type="entry name" value="Ig-like_dom_sf"/>
</dbReference>